<evidence type="ECO:0000313" key="3">
    <source>
        <dbReference type="EMBL" id="EHB08743.1"/>
    </source>
</evidence>
<dbReference type="InterPro" id="IPR035985">
    <property type="entry name" value="Ubiquitin-activating_enz"/>
</dbReference>
<dbReference type="Pfam" id="PF09358">
    <property type="entry name" value="E1_UFD"/>
    <property type="match status" value="1"/>
</dbReference>
<organism evidence="3 4">
    <name type="scientific">Heterocephalus glaber</name>
    <name type="common">Naked mole rat</name>
    <dbReference type="NCBI Taxonomy" id="10181"/>
    <lineage>
        <taxon>Eukaryota</taxon>
        <taxon>Metazoa</taxon>
        <taxon>Chordata</taxon>
        <taxon>Craniata</taxon>
        <taxon>Vertebrata</taxon>
        <taxon>Euteleostomi</taxon>
        <taxon>Mammalia</taxon>
        <taxon>Eutheria</taxon>
        <taxon>Euarchontoglires</taxon>
        <taxon>Glires</taxon>
        <taxon>Rodentia</taxon>
        <taxon>Hystricomorpha</taxon>
        <taxon>Bathyergidae</taxon>
        <taxon>Heterocephalus</taxon>
    </lineage>
</organism>
<name>G5BHI2_HETGA</name>
<gene>
    <name evidence="3" type="ORF">GW7_08785</name>
</gene>
<dbReference type="InterPro" id="IPR038252">
    <property type="entry name" value="UBA_E1_C_sf"/>
</dbReference>
<feature type="region of interest" description="Disordered" evidence="1">
    <location>
        <begin position="1"/>
        <end position="26"/>
    </location>
</feature>
<evidence type="ECO:0000313" key="4">
    <source>
        <dbReference type="Proteomes" id="UP000006813"/>
    </source>
</evidence>
<reference evidence="3 4" key="1">
    <citation type="journal article" date="2011" name="Nature">
        <title>Genome sequencing reveals insights into physiology and longevity of the naked mole rat.</title>
        <authorList>
            <person name="Kim E.B."/>
            <person name="Fang X."/>
            <person name="Fushan A.A."/>
            <person name="Huang Z."/>
            <person name="Lobanov A.V."/>
            <person name="Han L."/>
            <person name="Marino S.M."/>
            <person name="Sun X."/>
            <person name="Turanov A.A."/>
            <person name="Yang P."/>
            <person name="Yim S.H."/>
            <person name="Zhao X."/>
            <person name="Kasaikina M.V."/>
            <person name="Stoletzki N."/>
            <person name="Peng C."/>
            <person name="Polak P."/>
            <person name="Xiong Z."/>
            <person name="Kiezun A."/>
            <person name="Zhu Y."/>
            <person name="Chen Y."/>
            <person name="Kryukov G.V."/>
            <person name="Zhang Q."/>
            <person name="Peshkin L."/>
            <person name="Yang L."/>
            <person name="Bronson R.T."/>
            <person name="Buffenstein R."/>
            <person name="Wang B."/>
            <person name="Han C."/>
            <person name="Li Q."/>
            <person name="Chen L."/>
            <person name="Zhao W."/>
            <person name="Sunyaev S.R."/>
            <person name="Park T.J."/>
            <person name="Zhang G."/>
            <person name="Wang J."/>
            <person name="Gladyshev V.N."/>
        </authorList>
    </citation>
    <scope>NUCLEOTIDE SEQUENCE [LARGE SCALE GENOMIC DNA]</scope>
</reference>
<dbReference type="Proteomes" id="UP000006813">
    <property type="component" value="Unassembled WGS sequence"/>
</dbReference>
<dbReference type="Gene3D" id="3.10.290.60">
    <property type="entry name" value="Ubiquitin-activating enzyme E1, UFD domain"/>
    <property type="match status" value="1"/>
</dbReference>
<dbReference type="EMBL" id="JH170335">
    <property type="protein sequence ID" value="EHB08743.1"/>
    <property type="molecule type" value="Genomic_DNA"/>
</dbReference>
<dbReference type="STRING" id="10181.G5BHI2"/>
<feature type="compositionally biased region" description="Polar residues" evidence="1">
    <location>
        <begin position="1"/>
        <end position="15"/>
    </location>
</feature>
<evidence type="ECO:0000259" key="2">
    <source>
        <dbReference type="SMART" id="SM00985"/>
    </source>
</evidence>
<protein>
    <submittedName>
        <fullName evidence="3">Ubiquitin-like modifier-activating enzyme 1</fullName>
    </submittedName>
</protein>
<accession>G5BHI2</accession>
<feature type="domain" description="Ubiquitin-activating enzyme E1 C-terminal" evidence="2">
    <location>
        <begin position="96"/>
        <end position="228"/>
    </location>
</feature>
<evidence type="ECO:0000256" key="1">
    <source>
        <dbReference type="SAM" id="MobiDB-lite"/>
    </source>
</evidence>
<dbReference type="GO" id="GO:0008641">
    <property type="term" value="F:ubiquitin-like modifier activating enzyme activity"/>
    <property type="evidence" value="ECO:0007669"/>
    <property type="project" value="InterPro"/>
</dbReference>
<dbReference type="Gene3D" id="3.40.50.720">
    <property type="entry name" value="NAD(P)-binding Rossmann-like Domain"/>
    <property type="match status" value="1"/>
</dbReference>
<dbReference type="SMART" id="SM00985">
    <property type="entry name" value="UBA_e1_C"/>
    <property type="match status" value="1"/>
</dbReference>
<dbReference type="SUPFAM" id="SSF69572">
    <property type="entry name" value="Activating enzymes of the ubiquitin-like proteins"/>
    <property type="match status" value="1"/>
</dbReference>
<dbReference type="InterPro" id="IPR018965">
    <property type="entry name" value="Ub-activating_enz_E1_C"/>
</dbReference>
<dbReference type="AlphaFoldDB" id="G5BHI2"/>
<sequence length="283" mass="31691">MGFQTLHQSCAQHSQPPRPPKDKEELTGEKCLPCQNRYGGQVAVFGSDLQVKLSKQKHFLAGKTLPAIARTTAAVVGLVCPELYRVVQGHRKPGSYKNWFLILALPFFSFSEPLAASRHQYCDQEWMLWDRFEVWGLQLMGRRWPSNSSLTTLKTEHKVEVTMLCQGVSMLCSFFMPAAKLKEWSDQPMTEIVTLTLSRSWATVCGRALVLELSCNARSGEDAEEPCVPPAICWPLCTPEAGPTLPQLPTWPLGMAQPSLVFPYQPYRIPSCRCFLPYLGPGS</sequence>
<proteinExistence type="predicted"/>
<dbReference type="InParanoid" id="G5BHI2"/>